<dbReference type="EMBL" id="MH553517">
    <property type="protein sequence ID" value="AXH50930.1"/>
    <property type="molecule type" value="Genomic_DNA"/>
</dbReference>
<proteinExistence type="predicted"/>
<name>A0A345L6M8_9CAUD</name>
<keyword evidence="2" id="KW-1185">Reference proteome</keyword>
<evidence type="ECO:0000313" key="1">
    <source>
        <dbReference type="EMBL" id="AXH50930.1"/>
    </source>
</evidence>
<gene>
    <name evidence="1" type="ORF">CPT_Scapp_001</name>
</gene>
<organism evidence="1 2">
    <name type="scientific">Serratia phage Scapp</name>
    <dbReference type="NCBI Taxonomy" id="2282409"/>
    <lineage>
        <taxon>Viruses</taxon>
        <taxon>Duplodnaviria</taxon>
        <taxon>Heunggongvirae</taxon>
        <taxon>Uroviricota</taxon>
        <taxon>Caudoviricetes</taxon>
        <taxon>Scappvirus</taxon>
        <taxon>Scappvirus scapp</taxon>
    </lineage>
</organism>
<accession>A0A345L6M8</accession>
<reference evidence="2" key="1">
    <citation type="submission" date="2018-06" db="EMBL/GenBank/DDBJ databases">
        <title>Complete genome of Serratia marcescens Siphophage Scapp.</title>
        <authorList>
            <person name="Koehler B.T."/>
            <person name="Bonasera R."/>
            <person name="Liu M."/>
            <person name="Kongari R."/>
        </authorList>
    </citation>
    <scope>NUCLEOTIDE SEQUENCE [LARGE SCALE GENOMIC DNA]</scope>
</reference>
<protein>
    <submittedName>
        <fullName evidence="1">Uncharacterized protein</fullName>
    </submittedName>
</protein>
<dbReference type="Proteomes" id="UP000260583">
    <property type="component" value="Segment"/>
</dbReference>
<sequence>MFKTVGLKKNRYGRFAQLSSAQIASIKFHSIAVAKYWQRATTSEDVTVIWSRK</sequence>
<evidence type="ECO:0000313" key="2">
    <source>
        <dbReference type="Proteomes" id="UP000260583"/>
    </source>
</evidence>